<reference evidence="2" key="1">
    <citation type="submission" date="2020-07" db="EMBL/GenBank/DDBJ databases">
        <title>Genome sequence and genetic diversity analysis of an under-domesticated orphan crop, white fonio (Digitaria exilis).</title>
        <authorList>
            <person name="Bennetzen J.L."/>
            <person name="Chen S."/>
            <person name="Ma X."/>
            <person name="Wang X."/>
            <person name="Yssel A.E.J."/>
            <person name="Chaluvadi S.R."/>
            <person name="Johnson M."/>
            <person name="Gangashetty P."/>
            <person name="Hamidou F."/>
            <person name="Sanogo M.D."/>
            <person name="Zwaenepoel A."/>
            <person name="Wallace J."/>
            <person name="Van De Peer Y."/>
            <person name="Van Deynze A."/>
        </authorList>
    </citation>
    <scope>NUCLEOTIDE SEQUENCE</scope>
    <source>
        <tissue evidence="2">Leaves</tissue>
    </source>
</reference>
<dbReference type="InterPro" id="IPR036047">
    <property type="entry name" value="F-box-like_dom_sf"/>
</dbReference>
<dbReference type="SUPFAM" id="SSF81383">
    <property type="entry name" value="F-box domain"/>
    <property type="match status" value="1"/>
</dbReference>
<dbReference type="PANTHER" id="PTHR31111">
    <property type="entry name" value="BNAA05G37150D PROTEIN-RELATED"/>
    <property type="match status" value="1"/>
</dbReference>
<dbReference type="Gene3D" id="1.20.1280.50">
    <property type="match status" value="1"/>
</dbReference>
<proteinExistence type="predicted"/>
<keyword evidence="3" id="KW-1185">Reference proteome</keyword>
<dbReference type="CDD" id="cd22157">
    <property type="entry name" value="F-box_AtFBW1-like"/>
    <property type="match status" value="1"/>
</dbReference>
<dbReference type="NCBIfam" id="TIGR01640">
    <property type="entry name" value="F_box_assoc_1"/>
    <property type="match status" value="1"/>
</dbReference>
<evidence type="ECO:0000313" key="3">
    <source>
        <dbReference type="Proteomes" id="UP000636709"/>
    </source>
</evidence>
<comment type="caution">
    <text evidence="2">The sequence shown here is derived from an EMBL/GenBank/DDBJ whole genome shotgun (WGS) entry which is preliminary data.</text>
</comment>
<dbReference type="Proteomes" id="UP000636709">
    <property type="component" value="Unassembled WGS sequence"/>
</dbReference>
<dbReference type="Pfam" id="PF08268">
    <property type="entry name" value="FBA_3"/>
    <property type="match status" value="1"/>
</dbReference>
<dbReference type="InterPro" id="IPR011043">
    <property type="entry name" value="Gal_Oxase/kelch_b-propeller"/>
</dbReference>
<name>A0A835A8G5_9POAL</name>
<gene>
    <name evidence="2" type="ORF">HU200_061471</name>
</gene>
<dbReference type="EMBL" id="JACEFO010002609">
    <property type="protein sequence ID" value="KAF8654717.1"/>
    <property type="molecule type" value="Genomic_DNA"/>
</dbReference>
<dbReference type="InterPro" id="IPR001810">
    <property type="entry name" value="F-box_dom"/>
</dbReference>
<organism evidence="2 3">
    <name type="scientific">Digitaria exilis</name>
    <dbReference type="NCBI Taxonomy" id="1010633"/>
    <lineage>
        <taxon>Eukaryota</taxon>
        <taxon>Viridiplantae</taxon>
        <taxon>Streptophyta</taxon>
        <taxon>Embryophyta</taxon>
        <taxon>Tracheophyta</taxon>
        <taxon>Spermatophyta</taxon>
        <taxon>Magnoliopsida</taxon>
        <taxon>Liliopsida</taxon>
        <taxon>Poales</taxon>
        <taxon>Poaceae</taxon>
        <taxon>PACMAD clade</taxon>
        <taxon>Panicoideae</taxon>
        <taxon>Panicodae</taxon>
        <taxon>Paniceae</taxon>
        <taxon>Anthephorinae</taxon>
        <taxon>Digitaria</taxon>
    </lineage>
</organism>
<sequence>MDLESTYHRNALNSPLAVAANDGALPTDVLRDVLLRLPADELCRLRLVCRSWRSLTSDHIFAKAHSSCDLLVVGLRPGYHGMEVQFLDPFSGRTVKRIRLGQTWNGHDLSVHHCQVYISERYLADKTYVLNPTTGSFTMLPNPSMVTENENIRGVIYEYVFGRVPFTGEYKALRIHRERWYPDKTELSYYVATLGGSKDITWRLKPWPPVRVSLEYRENTVVNGVVYFLLHLDPAISDEMAAFDLATEEWSDTRLRGPLSSHNIRVKEQERVHFSLANLNGCLVSICDFYEDCSMDIWFLMDPDKELWTKQYSLRTDGTIFIPLWILDDGRVLIWVNRVEELRAYDPRTSTWTNLSTVEKLFDVGMYHGSLLCSDIAH</sequence>
<dbReference type="AlphaFoldDB" id="A0A835A8G5"/>
<protein>
    <recommendedName>
        <fullName evidence="1">F-box domain-containing protein</fullName>
    </recommendedName>
</protein>
<evidence type="ECO:0000313" key="2">
    <source>
        <dbReference type="EMBL" id="KAF8654717.1"/>
    </source>
</evidence>
<dbReference type="InterPro" id="IPR015915">
    <property type="entry name" value="Kelch-typ_b-propeller"/>
</dbReference>
<dbReference type="SMART" id="SM00256">
    <property type="entry name" value="FBOX"/>
    <property type="match status" value="1"/>
</dbReference>
<dbReference type="Gene3D" id="2.120.10.80">
    <property type="entry name" value="Kelch-type beta propeller"/>
    <property type="match status" value="1"/>
</dbReference>
<dbReference type="InterPro" id="IPR013187">
    <property type="entry name" value="F-box-assoc_dom_typ3"/>
</dbReference>
<dbReference type="Pfam" id="PF00646">
    <property type="entry name" value="F-box"/>
    <property type="match status" value="1"/>
</dbReference>
<dbReference type="InterPro" id="IPR017451">
    <property type="entry name" value="F-box-assoc_interact_dom"/>
</dbReference>
<dbReference type="SUPFAM" id="SSF50965">
    <property type="entry name" value="Galactose oxidase, central domain"/>
    <property type="match status" value="1"/>
</dbReference>
<dbReference type="PANTHER" id="PTHR31111:SF133">
    <property type="entry name" value="OS07G0196600 PROTEIN"/>
    <property type="match status" value="1"/>
</dbReference>
<dbReference type="PROSITE" id="PS50181">
    <property type="entry name" value="FBOX"/>
    <property type="match status" value="1"/>
</dbReference>
<feature type="domain" description="F-box" evidence="1">
    <location>
        <begin position="19"/>
        <end position="64"/>
    </location>
</feature>
<evidence type="ECO:0000259" key="1">
    <source>
        <dbReference type="PROSITE" id="PS50181"/>
    </source>
</evidence>
<accession>A0A835A8G5</accession>
<dbReference type="OrthoDB" id="599132at2759"/>